<feature type="compositionally biased region" description="Basic and acidic residues" evidence="2">
    <location>
        <begin position="496"/>
        <end position="570"/>
    </location>
</feature>
<dbReference type="OMA" id="IMAISKC"/>
<reference evidence="5" key="1">
    <citation type="journal article" date="2010" name="Genome Res.">
        <title>Population genomic sequencing of Coccidioides fungi reveals recent hybridization and transposon control.</title>
        <authorList>
            <person name="Neafsey D.E."/>
            <person name="Barker B.M."/>
            <person name="Sharpton T.J."/>
            <person name="Stajich J.E."/>
            <person name="Park D.J."/>
            <person name="Whiston E."/>
            <person name="Hung C.-Y."/>
            <person name="McMahan C."/>
            <person name="White J."/>
            <person name="Sykes S."/>
            <person name="Heiman D."/>
            <person name="Young S."/>
            <person name="Zeng Q."/>
            <person name="Abouelleil A."/>
            <person name="Aftuck L."/>
            <person name="Bessette D."/>
            <person name="Brown A."/>
            <person name="FitzGerald M."/>
            <person name="Lui A."/>
            <person name="Macdonald J.P."/>
            <person name="Priest M."/>
            <person name="Orbach M.J."/>
            <person name="Galgiani J.N."/>
            <person name="Kirkland T.N."/>
            <person name="Cole G.T."/>
            <person name="Birren B.W."/>
            <person name="Henn M.R."/>
            <person name="Taylor J.W."/>
            <person name="Rounsley S.D."/>
        </authorList>
    </citation>
    <scope>NUCLEOTIDE SEQUENCE [LARGE SCALE GENOMIC DNA]</scope>
    <source>
        <strain evidence="5">RMSCC 757 / Silveira</strain>
    </source>
</reference>
<dbReference type="GO" id="GO:0003677">
    <property type="term" value="F:DNA binding"/>
    <property type="evidence" value="ECO:0007669"/>
    <property type="project" value="UniProtKB-KW"/>
</dbReference>
<feature type="compositionally biased region" description="Polar residues" evidence="2">
    <location>
        <begin position="629"/>
        <end position="651"/>
    </location>
</feature>
<name>E9DIH8_COCPS</name>
<keyword evidence="5" id="KW-1185">Reference proteome</keyword>
<protein>
    <recommendedName>
        <fullName evidence="3">HTH CENPB-type domain-containing protein</fullName>
    </recommendedName>
</protein>
<dbReference type="CDD" id="cd06503">
    <property type="entry name" value="ATP-synt_Fo_b"/>
    <property type="match status" value="1"/>
</dbReference>
<dbReference type="VEuPathDB" id="FungiDB:CPSG_09627"/>
<feature type="compositionally biased region" description="Low complexity" evidence="2">
    <location>
        <begin position="598"/>
        <end position="608"/>
    </location>
</feature>
<dbReference type="InterPro" id="IPR050863">
    <property type="entry name" value="CenT-Element_Derived"/>
</dbReference>
<feature type="region of interest" description="Disordered" evidence="2">
    <location>
        <begin position="486"/>
        <end position="651"/>
    </location>
</feature>
<evidence type="ECO:0000256" key="2">
    <source>
        <dbReference type="SAM" id="MobiDB-lite"/>
    </source>
</evidence>
<dbReference type="VEuPathDB" id="FungiDB:D8B26_008417"/>
<dbReference type="AlphaFoldDB" id="E9DIH8"/>
<dbReference type="VEuPathDB" id="FungiDB:D8B26_008000"/>
<evidence type="ECO:0000256" key="1">
    <source>
        <dbReference type="ARBA" id="ARBA00023125"/>
    </source>
</evidence>
<dbReference type="eggNOG" id="KOG3105">
    <property type="taxonomic scope" value="Eukaryota"/>
</dbReference>
<feature type="domain" description="HTH CENPB-type" evidence="3">
    <location>
        <begin position="50"/>
        <end position="115"/>
    </location>
</feature>
<keyword evidence="1" id="KW-0238">DNA-binding</keyword>
<dbReference type="PROSITE" id="PS51253">
    <property type="entry name" value="HTH_CENPB"/>
    <property type="match status" value="1"/>
</dbReference>
<sequence>MVNNEAIKLAIEDLESQETPNYSATAKKYSLSRETLRRRHQGLQVDRHEATSRHKKKLTNIQEDELLEYINKLCDRGLAPTPQILQNIMQEMTGEDMGINWVTRFRERHKDKIKTVYLKPLDKNRQLSEKISQYNITPENTYNFDEKGFLLGSCHASKHLVSIKALQAGKSVATQDGSQEFLSLLCSVSADGIALPPALIYQGESRDLQDTWLDDFDGSKYAYFAASVNSWSNDEYGLEWLQQVFNPHTKAKAGRARHLLLLDGHSSHINMKFIEYANRERILLLILPPHSTHRLQPLDVGVFGPLGKAYSSELESLLRRGLGYIQMTKRDFWRLFNAAWKKALTGDNIRAGFAKTGIYPLDPQHQLSRFETADQQGPAPLVEPSIPTNIQELRQEVKGIHLRHSLNSQSIGRVIKASEQFAIRNELLEHENRALKLTIMMEKQRRKRGKPLGLLDRDNPSQAQFWSPTKVLQARERRDEIEAEKAHKIAQTQEAKLQRELQREQTAREAEEKQIERETARMKAREQREAEKLERAIQREAQHVAREEKKALQQAEKERQAVERASKRQQSELQAPASKRRRQGLPTKEPRRGKPIQSSQSSSKSFTSLPNKPLGSLAEKSTADIPLQSFLSTPRISRSGRNIRPSTRLFS</sequence>
<dbReference type="STRING" id="443226.E9DIH8"/>
<dbReference type="Proteomes" id="UP000002497">
    <property type="component" value="Unassembled WGS sequence"/>
</dbReference>
<dbReference type="EMBL" id="GL636511">
    <property type="protein sequence ID" value="EFW13760.1"/>
    <property type="molecule type" value="Genomic_DNA"/>
</dbReference>
<reference evidence="5" key="2">
    <citation type="submission" date="2010-03" db="EMBL/GenBank/DDBJ databases">
        <title>The genome sequence of Coccidioides posadasii strain Silveira.</title>
        <authorList>
            <consortium name="The Broad Institute Genome Sequencing Center for Infectious Disease"/>
            <person name="Neafsey D."/>
            <person name="Orbach M."/>
            <person name="Henn M.R."/>
            <person name="Cole G.T."/>
            <person name="Galgiani J."/>
            <person name="Gardner M.J."/>
            <person name="Kirkland T.N."/>
            <person name="Taylor J.W."/>
            <person name="Young S.K."/>
            <person name="Zeng Q."/>
            <person name="Koehrsen M."/>
            <person name="Alvarado L."/>
            <person name="Berlin A."/>
            <person name="Borenstein D."/>
            <person name="Chapman S.B."/>
            <person name="Chen Z."/>
            <person name="Engels R."/>
            <person name="Freedman E."/>
            <person name="Gellesch M."/>
            <person name="Goldberg J."/>
            <person name="Griggs A."/>
            <person name="Gujja S."/>
            <person name="Heilman E."/>
            <person name="Heiman D."/>
            <person name="Howarth C."/>
            <person name="Jen D."/>
            <person name="Larson L."/>
            <person name="Mehta T."/>
            <person name="Neiman D."/>
            <person name="Park D."/>
            <person name="Pearson M."/>
            <person name="Richards J."/>
            <person name="Roberts A."/>
            <person name="Saif S."/>
            <person name="Shea T."/>
            <person name="Shenoy N."/>
            <person name="Sisk P."/>
            <person name="Stolte C."/>
            <person name="Sykes S."/>
            <person name="Walk T."/>
            <person name="White J."/>
            <person name="Yandava C."/>
            <person name="Haas B."/>
            <person name="Nusbaum C."/>
            <person name="Birren B."/>
        </authorList>
    </citation>
    <scope>NUCLEOTIDE SEQUENCE [LARGE SCALE GENOMIC DNA]</scope>
    <source>
        <strain evidence="5">RMSCC 757 / Silveira</strain>
    </source>
</reference>
<dbReference type="InterPro" id="IPR004875">
    <property type="entry name" value="DDE_SF_endonuclease_dom"/>
</dbReference>
<gene>
    <name evidence="4" type="ORF">CPSG_09627</name>
</gene>
<dbReference type="OrthoDB" id="4211674at2759"/>
<dbReference type="InterPro" id="IPR006600">
    <property type="entry name" value="HTH_CenpB_DNA-bd_dom"/>
</dbReference>
<evidence type="ECO:0000313" key="4">
    <source>
        <dbReference type="EMBL" id="EFW13760.1"/>
    </source>
</evidence>
<proteinExistence type="predicted"/>
<dbReference type="GO" id="GO:0005634">
    <property type="term" value="C:nucleus"/>
    <property type="evidence" value="ECO:0007669"/>
    <property type="project" value="TreeGrafter"/>
</dbReference>
<evidence type="ECO:0000313" key="5">
    <source>
        <dbReference type="Proteomes" id="UP000002497"/>
    </source>
</evidence>
<accession>E9DIH8</accession>
<dbReference type="PANTHER" id="PTHR19303:SF74">
    <property type="entry name" value="POGO TRANSPOSABLE ELEMENT WITH KRAB DOMAIN"/>
    <property type="match status" value="1"/>
</dbReference>
<evidence type="ECO:0000259" key="3">
    <source>
        <dbReference type="PROSITE" id="PS51253"/>
    </source>
</evidence>
<dbReference type="PANTHER" id="PTHR19303">
    <property type="entry name" value="TRANSPOSON"/>
    <property type="match status" value="1"/>
</dbReference>
<organism evidence="5">
    <name type="scientific">Coccidioides posadasii (strain RMSCC 757 / Silveira)</name>
    <name type="common">Valley fever fungus</name>
    <dbReference type="NCBI Taxonomy" id="443226"/>
    <lineage>
        <taxon>Eukaryota</taxon>
        <taxon>Fungi</taxon>
        <taxon>Dikarya</taxon>
        <taxon>Ascomycota</taxon>
        <taxon>Pezizomycotina</taxon>
        <taxon>Eurotiomycetes</taxon>
        <taxon>Eurotiomycetidae</taxon>
        <taxon>Onygenales</taxon>
        <taxon>Onygenaceae</taxon>
        <taxon>Coccidioides</taxon>
    </lineage>
</organism>
<dbReference type="HOGENOM" id="CLU_013929_6_2_1"/>
<dbReference type="Pfam" id="PF03184">
    <property type="entry name" value="DDE_1"/>
    <property type="match status" value="1"/>
</dbReference>